<dbReference type="GO" id="GO:0003723">
    <property type="term" value="F:RNA binding"/>
    <property type="evidence" value="ECO:0007669"/>
    <property type="project" value="UniProtKB-UniRule"/>
</dbReference>
<keyword evidence="6 7" id="KW-0804">Transcription</keyword>
<dbReference type="InterPro" id="IPR010213">
    <property type="entry name" value="TF_NusA"/>
</dbReference>
<keyword evidence="2 7" id="KW-0963">Cytoplasm</keyword>
<organism evidence="9 10">
    <name type="scientific">Candidatus Spyradosoma merdigallinarum</name>
    <dbReference type="NCBI Taxonomy" id="2840950"/>
    <lineage>
        <taxon>Bacteria</taxon>
        <taxon>Pseudomonadati</taxon>
        <taxon>Verrucomicrobiota</taxon>
        <taxon>Opitutia</taxon>
        <taxon>Opitutia incertae sedis</taxon>
        <taxon>Candidatus Spyradosoma</taxon>
    </lineage>
</organism>
<evidence type="ECO:0000256" key="5">
    <source>
        <dbReference type="ARBA" id="ARBA00023015"/>
    </source>
</evidence>
<dbReference type="FunFam" id="3.30.300.20:FF:000002">
    <property type="entry name" value="Transcription termination/antitermination protein NusA"/>
    <property type="match status" value="1"/>
</dbReference>
<evidence type="ECO:0000256" key="2">
    <source>
        <dbReference type="ARBA" id="ARBA00022490"/>
    </source>
</evidence>
<evidence type="ECO:0000256" key="6">
    <source>
        <dbReference type="ARBA" id="ARBA00023163"/>
    </source>
</evidence>
<dbReference type="CDD" id="cd02134">
    <property type="entry name" value="KH-II_NusA_rpt1"/>
    <property type="match status" value="1"/>
</dbReference>
<dbReference type="SUPFAM" id="SSF54814">
    <property type="entry name" value="Prokaryotic type KH domain (KH-domain type II)"/>
    <property type="match status" value="2"/>
</dbReference>
<dbReference type="NCBIfam" id="TIGR01953">
    <property type="entry name" value="NusA"/>
    <property type="match status" value="1"/>
</dbReference>
<comment type="function">
    <text evidence="7">Participates in both transcription termination and antitermination.</text>
</comment>
<dbReference type="Pfam" id="PF13184">
    <property type="entry name" value="KH_NusA_1st"/>
    <property type="match status" value="1"/>
</dbReference>
<dbReference type="InterPro" id="IPR030842">
    <property type="entry name" value="TF_NusA_bacterial"/>
</dbReference>
<evidence type="ECO:0000256" key="3">
    <source>
        <dbReference type="ARBA" id="ARBA00022814"/>
    </source>
</evidence>
<dbReference type="CDD" id="cd04455">
    <property type="entry name" value="S1_NusA"/>
    <property type="match status" value="1"/>
</dbReference>
<dbReference type="Gene3D" id="2.40.50.140">
    <property type="entry name" value="Nucleic acid-binding proteins"/>
    <property type="match status" value="1"/>
</dbReference>
<keyword evidence="3 7" id="KW-0889">Transcription antitermination</keyword>
<dbReference type="AlphaFoldDB" id="A0A9D1NJX5"/>
<dbReference type="PANTHER" id="PTHR22648:SF0">
    <property type="entry name" value="TRANSCRIPTION TERMINATION_ANTITERMINATION PROTEIN NUSA"/>
    <property type="match status" value="1"/>
</dbReference>
<protein>
    <recommendedName>
        <fullName evidence="7">Transcription termination/antitermination protein NusA</fullName>
    </recommendedName>
</protein>
<evidence type="ECO:0000313" key="9">
    <source>
        <dbReference type="EMBL" id="HIV03946.1"/>
    </source>
</evidence>
<dbReference type="InterPro" id="IPR058582">
    <property type="entry name" value="KH_NusA_2nd"/>
</dbReference>
<dbReference type="GO" id="GO:0031564">
    <property type="term" value="P:transcription antitermination"/>
    <property type="evidence" value="ECO:0007669"/>
    <property type="project" value="UniProtKB-UniRule"/>
</dbReference>
<dbReference type="GO" id="GO:0006353">
    <property type="term" value="P:DNA-templated transcription termination"/>
    <property type="evidence" value="ECO:0007669"/>
    <property type="project" value="UniProtKB-UniRule"/>
</dbReference>
<dbReference type="Pfam" id="PF08529">
    <property type="entry name" value="NusA_N"/>
    <property type="match status" value="1"/>
</dbReference>
<dbReference type="GO" id="GO:0003700">
    <property type="term" value="F:DNA-binding transcription factor activity"/>
    <property type="evidence" value="ECO:0007669"/>
    <property type="project" value="InterPro"/>
</dbReference>
<evidence type="ECO:0000259" key="8">
    <source>
        <dbReference type="PROSITE" id="PS50126"/>
    </source>
</evidence>
<comment type="caution">
    <text evidence="9">The sequence shown here is derived from an EMBL/GenBank/DDBJ whole genome shotgun (WGS) entry which is preliminary data.</text>
</comment>
<keyword evidence="5 7" id="KW-0805">Transcription regulation</keyword>
<dbReference type="InterPro" id="IPR025249">
    <property type="entry name" value="TF_NusA_KH_1st"/>
</dbReference>
<dbReference type="InterPro" id="IPR013735">
    <property type="entry name" value="TF_NusA_N"/>
</dbReference>
<dbReference type="InterPro" id="IPR036555">
    <property type="entry name" value="NusA_N_sf"/>
</dbReference>
<dbReference type="EMBL" id="DVOG01000059">
    <property type="protein sequence ID" value="HIV03946.1"/>
    <property type="molecule type" value="Genomic_DNA"/>
</dbReference>
<gene>
    <name evidence="7 9" type="primary">nusA</name>
    <name evidence="9" type="ORF">IAC75_02210</name>
</gene>
<dbReference type="SUPFAM" id="SSF50249">
    <property type="entry name" value="Nucleic acid-binding proteins"/>
    <property type="match status" value="1"/>
</dbReference>
<evidence type="ECO:0000256" key="1">
    <source>
        <dbReference type="ARBA" id="ARBA00022472"/>
    </source>
</evidence>
<dbReference type="InterPro" id="IPR003029">
    <property type="entry name" value="S1_domain"/>
</dbReference>
<evidence type="ECO:0000313" key="10">
    <source>
        <dbReference type="Proteomes" id="UP000886812"/>
    </source>
</evidence>
<dbReference type="InterPro" id="IPR012340">
    <property type="entry name" value="NA-bd_OB-fold"/>
</dbReference>
<keyword evidence="4 7" id="KW-0694">RNA-binding</keyword>
<reference evidence="9" key="2">
    <citation type="journal article" date="2021" name="PeerJ">
        <title>Extensive microbial diversity within the chicken gut microbiome revealed by metagenomics and culture.</title>
        <authorList>
            <person name="Gilroy R."/>
            <person name="Ravi A."/>
            <person name="Getino M."/>
            <person name="Pursley I."/>
            <person name="Horton D.L."/>
            <person name="Alikhan N.F."/>
            <person name="Baker D."/>
            <person name="Gharbi K."/>
            <person name="Hall N."/>
            <person name="Watson M."/>
            <person name="Adriaenssens E.M."/>
            <person name="Foster-Nyarko E."/>
            <person name="Jarju S."/>
            <person name="Secka A."/>
            <person name="Antonio M."/>
            <person name="Oren A."/>
            <person name="Chaudhuri R.R."/>
            <person name="La Ragione R."/>
            <person name="Hildebrand F."/>
            <person name="Pallen M.J."/>
        </authorList>
    </citation>
    <scope>NUCLEOTIDE SEQUENCE</scope>
    <source>
        <strain evidence="9">10669</strain>
    </source>
</reference>
<comment type="subcellular location">
    <subcellularLocation>
        <location evidence="7">Cytoplasm</location>
    </subcellularLocation>
</comment>
<dbReference type="Gene3D" id="3.30.1480.10">
    <property type="entry name" value="NusA, N-terminal domain"/>
    <property type="match status" value="1"/>
</dbReference>
<dbReference type="Gene3D" id="3.30.300.20">
    <property type="match status" value="2"/>
</dbReference>
<dbReference type="InterPro" id="IPR015946">
    <property type="entry name" value="KH_dom-like_a/b"/>
</dbReference>
<sequence>MNNEIISVFEYLEKEKGVSRERLIPVISEAIKNASEKGVNAGQQLKIDIDPRTGDIRACVLLTVVDSVADPKTEIHVKQAALYADNPQLGDVIEKEIRLANLGRIVAQTVQQTIMQWIRQDEKDRLYSTYKDQVGMLVAGTVRRRERGDLIVELGKAEATLPRRETCYNEDFQPGDHITCLLKAIETTPRGPEIILSRADPLLVRRMLEREVTEISDGSVVITGIARDPGNRTKIAVDAADPKVDPVGACVGARGSRVRNLVKELNNEKIDIIRYMDDPADMLREAIKPAVPRNVQVDEAAHRIYFEVTSDDMSVALGRHGQNAKLTSKLLGWRLDIGKVDEAPKHIGHRIGQAVSVFANIPGIPEDVAKALVDRGFTDLQVFEDAHIADDLVDAGFAPEDARLIVDAVKAAK</sequence>
<dbReference type="InterPro" id="IPR009019">
    <property type="entry name" value="KH_sf_prok-type"/>
</dbReference>
<comment type="subunit">
    <text evidence="7">Monomer. Binds directly to the core enzyme of the DNA-dependent RNA polymerase and to nascent RNA.</text>
</comment>
<comment type="similarity">
    <text evidence="7">Belongs to the NusA family.</text>
</comment>
<evidence type="ECO:0000256" key="4">
    <source>
        <dbReference type="ARBA" id="ARBA00022884"/>
    </source>
</evidence>
<feature type="domain" description="S1 motif" evidence="8">
    <location>
        <begin position="135"/>
        <end position="199"/>
    </location>
</feature>
<keyword evidence="1 7" id="KW-0806">Transcription termination</keyword>
<dbReference type="SUPFAM" id="SSF69705">
    <property type="entry name" value="Transcription factor NusA, N-terminal domain"/>
    <property type="match status" value="1"/>
</dbReference>
<dbReference type="HAMAP" id="MF_00945_B">
    <property type="entry name" value="NusA_B"/>
    <property type="match status" value="1"/>
</dbReference>
<reference evidence="9" key="1">
    <citation type="submission" date="2020-10" db="EMBL/GenBank/DDBJ databases">
        <authorList>
            <person name="Gilroy R."/>
        </authorList>
    </citation>
    <scope>NUCLEOTIDE SEQUENCE</scope>
    <source>
        <strain evidence="9">10669</strain>
    </source>
</reference>
<dbReference type="Pfam" id="PF26594">
    <property type="entry name" value="KH_NusA_2nd"/>
    <property type="match status" value="1"/>
</dbReference>
<accession>A0A9D1NJX5</accession>
<dbReference type="Proteomes" id="UP000886812">
    <property type="component" value="Unassembled WGS sequence"/>
</dbReference>
<dbReference type="SMART" id="SM00316">
    <property type="entry name" value="S1"/>
    <property type="match status" value="1"/>
</dbReference>
<dbReference type="GO" id="GO:0005829">
    <property type="term" value="C:cytosol"/>
    <property type="evidence" value="ECO:0007669"/>
    <property type="project" value="TreeGrafter"/>
</dbReference>
<dbReference type="PROSITE" id="PS50126">
    <property type="entry name" value="S1"/>
    <property type="match status" value="1"/>
</dbReference>
<evidence type="ECO:0000256" key="7">
    <source>
        <dbReference type="HAMAP-Rule" id="MF_00945"/>
    </source>
</evidence>
<proteinExistence type="inferred from homology"/>
<name>A0A9D1NJX5_9BACT</name>
<dbReference type="PANTHER" id="PTHR22648">
    <property type="entry name" value="TRANSCRIPTION TERMINATION FACTOR NUSA"/>
    <property type="match status" value="1"/>
</dbReference>